<proteinExistence type="inferred from homology"/>
<evidence type="ECO:0000256" key="5">
    <source>
        <dbReference type="SAM" id="MobiDB-lite"/>
    </source>
</evidence>
<keyword evidence="3" id="KW-0547">Nucleotide-binding</keyword>
<sequence>MSDRSAGDGPVGGQDNMGSARGNNVSNNITILAGGLTLGLVEPTRLLVNLTRRVSVTRASKTGRPNPITAYSRISSHHKRCGRGLEALEIDFMTEDGRSVFTHQPQIQSHVCQEAFVHWYVGEGSEGIEEGEFSEAREDIAGLEKDYEEVDDEGVDDEEDY</sequence>
<organism evidence="6 7">
    <name type="scientific">Fraxinus pennsylvanica</name>
    <dbReference type="NCBI Taxonomy" id="56036"/>
    <lineage>
        <taxon>Eukaryota</taxon>
        <taxon>Viridiplantae</taxon>
        <taxon>Streptophyta</taxon>
        <taxon>Embryophyta</taxon>
        <taxon>Tracheophyta</taxon>
        <taxon>Spermatophyta</taxon>
        <taxon>Magnoliopsida</taxon>
        <taxon>eudicotyledons</taxon>
        <taxon>Gunneridae</taxon>
        <taxon>Pentapetalae</taxon>
        <taxon>asterids</taxon>
        <taxon>lamiids</taxon>
        <taxon>Lamiales</taxon>
        <taxon>Oleaceae</taxon>
        <taxon>Oleeae</taxon>
        <taxon>Fraxinus</taxon>
    </lineage>
</organism>
<reference evidence="6" key="1">
    <citation type="submission" date="2023-05" db="EMBL/GenBank/DDBJ databases">
        <authorList>
            <person name="Huff M."/>
        </authorList>
    </citation>
    <scope>NUCLEOTIDE SEQUENCE</scope>
</reference>
<dbReference type="InterPro" id="IPR008280">
    <property type="entry name" value="Tub_FtsZ_C"/>
</dbReference>
<evidence type="ECO:0000256" key="2">
    <source>
        <dbReference type="ARBA" id="ARBA00022701"/>
    </source>
</evidence>
<keyword evidence="7" id="KW-1185">Reference proteome</keyword>
<name>A0AAD1ZK01_9LAMI</name>
<keyword evidence="2" id="KW-0493">Microtubule</keyword>
<gene>
    <name evidence="6" type="ORF">FPE_LOCUS16045</name>
</gene>
<comment type="similarity">
    <text evidence="1">Belongs to the tubulin family.</text>
</comment>
<keyword evidence="4" id="KW-0342">GTP-binding</keyword>
<dbReference type="Proteomes" id="UP000834106">
    <property type="component" value="Chromosome 9"/>
</dbReference>
<dbReference type="SUPFAM" id="SSF55307">
    <property type="entry name" value="Tubulin C-terminal domain-like"/>
    <property type="match status" value="1"/>
</dbReference>
<dbReference type="Gene3D" id="1.10.287.600">
    <property type="entry name" value="Helix hairpin bin"/>
    <property type="match status" value="1"/>
</dbReference>
<feature type="region of interest" description="Disordered" evidence="5">
    <location>
        <begin position="1"/>
        <end position="22"/>
    </location>
</feature>
<evidence type="ECO:0000256" key="4">
    <source>
        <dbReference type="ARBA" id="ARBA00023134"/>
    </source>
</evidence>
<evidence type="ECO:0000256" key="3">
    <source>
        <dbReference type="ARBA" id="ARBA00022741"/>
    </source>
</evidence>
<evidence type="ECO:0000256" key="1">
    <source>
        <dbReference type="ARBA" id="ARBA00009636"/>
    </source>
</evidence>
<evidence type="ECO:0000313" key="6">
    <source>
        <dbReference type="EMBL" id="CAI9768615.1"/>
    </source>
</evidence>
<dbReference type="GO" id="GO:0005525">
    <property type="term" value="F:GTP binding"/>
    <property type="evidence" value="ECO:0007669"/>
    <property type="project" value="UniProtKB-KW"/>
</dbReference>
<dbReference type="AlphaFoldDB" id="A0AAD1ZK01"/>
<dbReference type="EMBL" id="OU503044">
    <property type="protein sequence ID" value="CAI9768615.1"/>
    <property type="molecule type" value="Genomic_DNA"/>
</dbReference>
<accession>A0AAD1ZK01</accession>
<evidence type="ECO:0000313" key="7">
    <source>
        <dbReference type="Proteomes" id="UP000834106"/>
    </source>
</evidence>
<dbReference type="InterPro" id="IPR023123">
    <property type="entry name" value="Tubulin_C"/>
</dbReference>
<protein>
    <submittedName>
        <fullName evidence="6">Uncharacterized protein</fullName>
    </submittedName>
</protein>
<dbReference type="GO" id="GO:0005874">
    <property type="term" value="C:microtubule"/>
    <property type="evidence" value="ECO:0007669"/>
    <property type="project" value="UniProtKB-KW"/>
</dbReference>